<dbReference type="GO" id="GO:0005524">
    <property type="term" value="F:ATP binding"/>
    <property type="evidence" value="ECO:0007669"/>
    <property type="project" value="UniProtKB-KW"/>
</dbReference>
<proteinExistence type="predicted"/>
<keyword evidence="6" id="KW-1185">Reference proteome</keyword>
<dbReference type="FunFam" id="3.40.50.300:FF:000134">
    <property type="entry name" value="Iron-enterobactin ABC transporter ATP-binding protein"/>
    <property type="match status" value="1"/>
</dbReference>
<dbReference type="InterPro" id="IPR003593">
    <property type="entry name" value="AAA+_ATPase"/>
</dbReference>
<keyword evidence="2" id="KW-0547">Nucleotide-binding</keyword>
<dbReference type="AlphaFoldDB" id="A0A5Q3QAX3"/>
<name>A0A5Q3QAX3_9PSEU</name>
<keyword evidence="3 5" id="KW-0067">ATP-binding</keyword>
<dbReference type="SMART" id="SM00382">
    <property type="entry name" value="AAA"/>
    <property type="match status" value="1"/>
</dbReference>
<evidence type="ECO:0000259" key="4">
    <source>
        <dbReference type="PROSITE" id="PS50893"/>
    </source>
</evidence>
<sequence length="266" mass="28808">MSLIASELSWSVANRTVVDGVSLHVDTGTTVGLLGPNGAGKSSLLRLLAGVRTPSAGSVSVLDRPLESWRRKELARTVAVVEQQVSTEIDLTVADVVGLGRIPHRSEWAGATDGDQATVSEALRRTGLTEFADRRWHSLSGGERQLTQIARALAQEPGYLLLDEPTNHLDVAHQLDVLDLVRREPVTSVLALHDLNLAALFCDRVVVLSEGRAVRAGTPAEVLTEELVGEVYRVRCEVTPTEPEGRPHIRFLPPKRTEATLSTVDV</sequence>
<dbReference type="RefSeq" id="WP_154077098.1">
    <property type="nucleotide sequence ID" value="NZ_CP045929.1"/>
</dbReference>
<dbReference type="PROSITE" id="PS50893">
    <property type="entry name" value="ABC_TRANSPORTER_2"/>
    <property type="match status" value="1"/>
</dbReference>
<dbReference type="PANTHER" id="PTHR42794">
    <property type="entry name" value="HEMIN IMPORT ATP-BINDING PROTEIN HMUV"/>
    <property type="match status" value="1"/>
</dbReference>
<evidence type="ECO:0000256" key="3">
    <source>
        <dbReference type="ARBA" id="ARBA00022840"/>
    </source>
</evidence>
<dbReference type="EMBL" id="CP045929">
    <property type="protein sequence ID" value="QGK70516.1"/>
    <property type="molecule type" value="Genomic_DNA"/>
</dbReference>
<dbReference type="Gene3D" id="3.40.50.300">
    <property type="entry name" value="P-loop containing nucleotide triphosphate hydrolases"/>
    <property type="match status" value="1"/>
</dbReference>
<gene>
    <name evidence="5" type="ORF">GIY23_14170</name>
</gene>
<dbReference type="PANTHER" id="PTHR42794:SF2">
    <property type="entry name" value="ABC TRANSPORTER ATP-BINDING PROTEIN"/>
    <property type="match status" value="1"/>
</dbReference>
<evidence type="ECO:0000256" key="2">
    <source>
        <dbReference type="ARBA" id="ARBA00022741"/>
    </source>
</evidence>
<dbReference type="Pfam" id="PF00005">
    <property type="entry name" value="ABC_tran"/>
    <property type="match status" value="1"/>
</dbReference>
<keyword evidence="1" id="KW-0813">Transport</keyword>
<organism evidence="5 6">
    <name type="scientific">Allosaccharopolyspora coralli</name>
    <dbReference type="NCBI Taxonomy" id="2665642"/>
    <lineage>
        <taxon>Bacteria</taxon>
        <taxon>Bacillati</taxon>
        <taxon>Actinomycetota</taxon>
        <taxon>Actinomycetes</taxon>
        <taxon>Pseudonocardiales</taxon>
        <taxon>Pseudonocardiaceae</taxon>
        <taxon>Allosaccharopolyspora</taxon>
    </lineage>
</organism>
<dbReference type="Proteomes" id="UP000371041">
    <property type="component" value="Chromosome"/>
</dbReference>
<evidence type="ECO:0000313" key="6">
    <source>
        <dbReference type="Proteomes" id="UP000371041"/>
    </source>
</evidence>
<feature type="domain" description="ABC transporter" evidence="4">
    <location>
        <begin position="3"/>
        <end position="235"/>
    </location>
</feature>
<dbReference type="KEGG" id="sace:GIY23_14170"/>
<protein>
    <submittedName>
        <fullName evidence="5">ATP-binding cassette domain-containing protein</fullName>
    </submittedName>
</protein>
<reference evidence="6" key="1">
    <citation type="submission" date="2019-11" db="EMBL/GenBank/DDBJ databases">
        <title>The complete genome sequence of Saccharopolyspora sp. E2A.</title>
        <authorList>
            <person name="Zhang G."/>
        </authorList>
    </citation>
    <scope>NUCLEOTIDE SEQUENCE [LARGE SCALE GENOMIC DNA]</scope>
    <source>
        <strain evidence="6">E2A</strain>
    </source>
</reference>
<dbReference type="InterPro" id="IPR027417">
    <property type="entry name" value="P-loop_NTPase"/>
</dbReference>
<dbReference type="SUPFAM" id="SSF52540">
    <property type="entry name" value="P-loop containing nucleoside triphosphate hydrolases"/>
    <property type="match status" value="1"/>
</dbReference>
<dbReference type="CDD" id="cd03214">
    <property type="entry name" value="ABC_Iron-Siderophores_B12_Hemin"/>
    <property type="match status" value="1"/>
</dbReference>
<accession>A0A5Q3QAX3</accession>
<evidence type="ECO:0000256" key="1">
    <source>
        <dbReference type="ARBA" id="ARBA00022448"/>
    </source>
</evidence>
<dbReference type="GO" id="GO:0016887">
    <property type="term" value="F:ATP hydrolysis activity"/>
    <property type="evidence" value="ECO:0007669"/>
    <property type="project" value="InterPro"/>
</dbReference>
<dbReference type="InterPro" id="IPR003439">
    <property type="entry name" value="ABC_transporter-like_ATP-bd"/>
</dbReference>
<evidence type="ECO:0000313" key="5">
    <source>
        <dbReference type="EMBL" id="QGK70516.1"/>
    </source>
</evidence>